<sequence length="275" mass="30730">MSVRISYFCMPTTTVNDVDLYYERTGDGQPIVFLHGVMMGSRFFLEQRTLPEEYESITLDFRGHGRSAKSETGHTLPTYAADLEAFLDDQELEHVVLVGWSMGALVGWEYVDRFGTDRLDGFVVVDQQPADLQQEGYEHGVFDLAELIDLMELAQTDHHALAHAFIDGMIHGDPEPDHERLMFDEIARVPPAIKSAILFDQSVRDYRDVLDSVDVPTLICVGEDDALVDPAGVVSIADSTPHATIERFSDSSHCPFLEEPDAFTDALLRFADGCQ</sequence>
<proteinExistence type="predicted"/>
<dbReference type="Proteomes" id="UP000198397">
    <property type="component" value="Unassembled WGS sequence"/>
</dbReference>
<dbReference type="InterPro" id="IPR000073">
    <property type="entry name" value="AB_hydrolase_1"/>
</dbReference>
<accession>A0A238VY32</accession>
<protein>
    <submittedName>
        <fullName evidence="2">Pimeloyl-ACP methyl ester carboxylesterase</fullName>
    </submittedName>
</protein>
<keyword evidence="3" id="KW-1185">Reference proteome</keyword>
<gene>
    <name evidence="2" type="ORF">SAMN06264855_104210</name>
</gene>
<dbReference type="SUPFAM" id="SSF53474">
    <property type="entry name" value="alpha/beta-Hydrolases"/>
    <property type="match status" value="1"/>
</dbReference>
<name>A0A238VY32_HALVU</name>
<dbReference type="InterPro" id="IPR050228">
    <property type="entry name" value="Carboxylesterase_BioH"/>
</dbReference>
<dbReference type="PANTHER" id="PTHR43194">
    <property type="entry name" value="HYDROLASE ALPHA/BETA FOLD FAMILY"/>
    <property type="match status" value="1"/>
</dbReference>
<reference evidence="2 3" key="1">
    <citation type="submission" date="2017-06" db="EMBL/GenBank/DDBJ databases">
        <authorList>
            <person name="Kim H.J."/>
            <person name="Triplett B.A."/>
        </authorList>
    </citation>
    <scope>NUCLEOTIDE SEQUENCE [LARGE SCALE GENOMIC DNA]</scope>
    <source>
        <strain evidence="2 3">DSM 8800</strain>
    </source>
</reference>
<feature type="domain" description="AB hydrolase-1" evidence="1">
    <location>
        <begin position="31"/>
        <end position="266"/>
    </location>
</feature>
<dbReference type="PRINTS" id="PR00412">
    <property type="entry name" value="EPOXHYDRLASE"/>
</dbReference>
<dbReference type="Pfam" id="PF12697">
    <property type="entry name" value="Abhydrolase_6"/>
    <property type="match status" value="1"/>
</dbReference>
<organism evidence="2 3">
    <name type="scientific">Halorubrum vacuolatum</name>
    <name type="common">Natronobacterium vacuolatum</name>
    <dbReference type="NCBI Taxonomy" id="63740"/>
    <lineage>
        <taxon>Archaea</taxon>
        <taxon>Methanobacteriati</taxon>
        <taxon>Methanobacteriota</taxon>
        <taxon>Stenosarchaea group</taxon>
        <taxon>Halobacteria</taxon>
        <taxon>Halobacteriales</taxon>
        <taxon>Haloferacaceae</taxon>
        <taxon>Halorubrum</taxon>
    </lineage>
</organism>
<dbReference type="InterPro" id="IPR029058">
    <property type="entry name" value="AB_hydrolase_fold"/>
</dbReference>
<dbReference type="PANTHER" id="PTHR43194:SF2">
    <property type="entry name" value="PEROXISOMAL MEMBRANE PROTEIN LPX1"/>
    <property type="match status" value="1"/>
</dbReference>
<dbReference type="InterPro" id="IPR000639">
    <property type="entry name" value="Epox_hydrolase-like"/>
</dbReference>
<evidence type="ECO:0000313" key="3">
    <source>
        <dbReference type="Proteomes" id="UP000198397"/>
    </source>
</evidence>
<dbReference type="AlphaFoldDB" id="A0A238VY32"/>
<evidence type="ECO:0000259" key="1">
    <source>
        <dbReference type="Pfam" id="PF12697"/>
    </source>
</evidence>
<dbReference type="Gene3D" id="3.40.50.1820">
    <property type="entry name" value="alpha/beta hydrolase"/>
    <property type="match status" value="1"/>
</dbReference>
<dbReference type="GO" id="GO:0003824">
    <property type="term" value="F:catalytic activity"/>
    <property type="evidence" value="ECO:0007669"/>
    <property type="project" value="InterPro"/>
</dbReference>
<dbReference type="EMBL" id="FZNQ01000004">
    <property type="protein sequence ID" value="SNR39212.1"/>
    <property type="molecule type" value="Genomic_DNA"/>
</dbReference>
<evidence type="ECO:0000313" key="2">
    <source>
        <dbReference type="EMBL" id="SNR39212.1"/>
    </source>
</evidence>